<gene>
    <name evidence="2" type="ORF">QWT69_04185</name>
</gene>
<dbReference type="EMBL" id="CP129118">
    <property type="protein sequence ID" value="WOV88328.1"/>
    <property type="molecule type" value="Genomic_DNA"/>
</dbReference>
<dbReference type="PROSITE" id="PS51257">
    <property type="entry name" value="PROKAR_LIPOPROTEIN"/>
    <property type="match status" value="1"/>
</dbReference>
<feature type="domain" description="GP-PDE" evidence="1">
    <location>
        <begin position="33"/>
        <end position="286"/>
    </location>
</feature>
<name>A0ABZ0L740_9BACL</name>
<reference evidence="2 3" key="1">
    <citation type="submission" date="2023-06" db="EMBL/GenBank/DDBJ databases">
        <title>Sporosarcina sp. nov., isolated from Korean tranditional fermented seafood 'Jeotgal'.</title>
        <authorList>
            <person name="Yang A.I."/>
            <person name="Shin N.-R."/>
        </authorList>
    </citation>
    <scope>NUCLEOTIDE SEQUENCE [LARGE SCALE GENOMIC DNA]</scope>
    <source>
        <strain evidence="2 3">T2O-4</strain>
    </source>
</reference>
<protein>
    <submittedName>
        <fullName evidence="2">Glycerophosphodiester phosphodiesterase family protein</fullName>
    </submittedName>
</protein>
<organism evidence="2 3">
    <name type="scientific">Sporosarcina oncorhynchi</name>
    <dbReference type="NCBI Taxonomy" id="3056444"/>
    <lineage>
        <taxon>Bacteria</taxon>
        <taxon>Bacillati</taxon>
        <taxon>Bacillota</taxon>
        <taxon>Bacilli</taxon>
        <taxon>Bacillales</taxon>
        <taxon>Caryophanaceae</taxon>
        <taxon>Sporosarcina</taxon>
    </lineage>
</organism>
<keyword evidence="3" id="KW-1185">Reference proteome</keyword>
<dbReference type="InterPro" id="IPR030395">
    <property type="entry name" value="GP_PDE_dom"/>
</dbReference>
<proteinExistence type="predicted"/>
<dbReference type="InterPro" id="IPR017946">
    <property type="entry name" value="PLC-like_Pdiesterase_TIM-brl"/>
</dbReference>
<dbReference type="PANTHER" id="PTHR46211">
    <property type="entry name" value="GLYCEROPHOSPHORYL DIESTER PHOSPHODIESTERASE"/>
    <property type="match status" value="1"/>
</dbReference>
<dbReference type="SUPFAM" id="SSF51695">
    <property type="entry name" value="PLC-like phosphodiesterases"/>
    <property type="match status" value="1"/>
</dbReference>
<dbReference type="Gene3D" id="3.20.20.190">
    <property type="entry name" value="Phosphatidylinositol (PI) phosphodiesterase"/>
    <property type="match status" value="1"/>
</dbReference>
<evidence type="ECO:0000259" key="1">
    <source>
        <dbReference type="PROSITE" id="PS51704"/>
    </source>
</evidence>
<sequence length="286" mass="32089">MKKTILLLVGLLLVLTGCSIGTKWNNPIPNDDFLIVGHRGASAYEPENTIPAFELAKNLGADYIELDIHMTKDGELVIMHDKDVKRTTESKGKIKDHTLAELKELTADEKKGEKVAVSSQEEAYDIPMLREVLEEMEDDVRFVIELKDPEEYEGIEEKLVSMMKDYGLFANDENGYPKAVIHSFDEESLQKVHRLNKDIPLLQLISFDDGEEAVMSKEELNELLTYAIGVGVSYEALNAKFVSAMHQADIIVFAYTVDDREEAVKLQAMGVDGIHTNKPDLLTTTD</sequence>
<accession>A0ABZ0L740</accession>
<dbReference type="Proteomes" id="UP001303902">
    <property type="component" value="Chromosome"/>
</dbReference>
<evidence type="ECO:0000313" key="3">
    <source>
        <dbReference type="Proteomes" id="UP001303902"/>
    </source>
</evidence>
<dbReference type="RefSeq" id="WP_317969256.1">
    <property type="nucleotide sequence ID" value="NZ_CP129118.1"/>
</dbReference>
<dbReference type="PANTHER" id="PTHR46211:SF7">
    <property type="entry name" value="GLYCEROPHOSPHODIESTER PHOSPHODIESTERASE"/>
    <property type="match status" value="1"/>
</dbReference>
<dbReference type="Pfam" id="PF03009">
    <property type="entry name" value="GDPD"/>
    <property type="match status" value="1"/>
</dbReference>
<dbReference type="PROSITE" id="PS51704">
    <property type="entry name" value="GP_PDE"/>
    <property type="match status" value="1"/>
</dbReference>
<evidence type="ECO:0000313" key="2">
    <source>
        <dbReference type="EMBL" id="WOV88328.1"/>
    </source>
</evidence>